<dbReference type="InterPro" id="IPR027417">
    <property type="entry name" value="P-loop_NTPase"/>
</dbReference>
<evidence type="ECO:0000313" key="7">
    <source>
        <dbReference type="EMBL" id="KAL3686437.1"/>
    </source>
</evidence>
<feature type="signal peptide" evidence="5">
    <location>
        <begin position="1"/>
        <end position="32"/>
    </location>
</feature>
<dbReference type="SUPFAM" id="SSF52540">
    <property type="entry name" value="P-loop containing nucleoside triphosphate hydrolases"/>
    <property type="match status" value="1"/>
</dbReference>
<dbReference type="PANTHER" id="PTHR45916">
    <property type="entry name" value="STRUCTURAL MAINTENANCE OF CHROMOSOMES PROTEIN 5"/>
    <property type="match status" value="1"/>
</dbReference>
<reference evidence="7 8" key="1">
    <citation type="submission" date="2024-09" db="EMBL/GenBank/DDBJ databases">
        <title>Chromosome-scale assembly of Riccia sorocarpa.</title>
        <authorList>
            <person name="Paukszto L."/>
        </authorList>
    </citation>
    <scope>NUCLEOTIDE SEQUENCE [LARGE SCALE GENOMIC DNA]</scope>
    <source>
        <strain evidence="7">LP-2024</strain>
        <tissue evidence="7">Aerial parts of the thallus</tissue>
    </source>
</reference>
<keyword evidence="5" id="KW-0732">Signal</keyword>
<dbReference type="GO" id="GO:0051276">
    <property type="term" value="P:chromosome organization"/>
    <property type="evidence" value="ECO:0007669"/>
    <property type="project" value="UniProtKB-ARBA"/>
</dbReference>
<evidence type="ECO:0000256" key="4">
    <source>
        <dbReference type="SAM" id="Coils"/>
    </source>
</evidence>
<keyword evidence="8" id="KW-1185">Reference proteome</keyword>
<evidence type="ECO:0000259" key="6">
    <source>
        <dbReference type="Pfam" id="PF02463"/>
    </source>
</evidence>
<dbReference type="EMBL" id="JBJQOH010000005">
    <property type="protein sequence ID" value="KAL3686437.1"/>
    <property type="molecule type" value="Genomic_DNA"/>
</dbReference>
<dbReference type="Gene3D" id="3.40.50.300">
    <property type="entry name" value="P-loop containing nucleotide triphosphate hydrolases"/>
    <property type="match status" value="1"/>
</dbReference>
<dbReference type="InterPro" id="IPR003395">
    <property type="entry name" value="RecF/RecN/SMC_N"/>
</dbReference>
<sequence>MTLPSSSRPSKRAKTACRYVLKTLLLFSVSEAFTYGPHLQLNPIGPRLNLVIGPNGTGKSSLVCAICIGLGGEPQLLGRATMIGDYVKRGEESGRTKISLRGNSFDEAVVITRKINTRNKSDWLLNERPVPKKDILDVVQGFNIQLNNLTQFLPQDRVCEFAKLTPIQLLKAVGDPELSSQHKSIHVIKHLFSQTINSLESSLAQNKASNREIEEDGQRMRQRNELLLKAESLRKKLPWLKYDDKKAAFQTAKEAENEAKNKLRDAERNQAHILQPLEVLKRKRLVAEQAANKLKSASAECMVNMQEIANKEPDLCEKVRSKLQQIEEVHKREAARQIQIQKAKEDIATAEAELASLPP</sequence>
<feature type="chain" id="PRO_5044836118" description="Structural maintenance of chromosomes protein 5" evidence="5">
    <location>
        <begin position="33"/>
        <end position="359"/>
    </location>
</feature>
<dbReference type="GO" id="GO:0006310">
    <property type="term" value="P:DNA recombination"/>
    <property type="evidence" value="ECO:0007669"/>
    <property type="project" value="UniProtKB-KW"/>
</dbReference>
<name>A0ABD3H7B7_9MARC</name>
<evidence type="ECO:0000256" key="2">
    <source>
        <dbReference type="ARBA" id="ARBA00018687"/>
    </source>
</evidence>
<dbReference type="AlphaFoldDB" id="A0ABD3H7B7"/>
<gene>
    <name evidence="7" type="ORF">R1sor_009011</name>
</gene>
<evidence type="ECO:0000256" key="5">
    <source>
        <dbReference type="SAM" id="SignalP"/>
    </source>
</evidence>
<comment type="caution">
    <text evidence="7">The sequence shown here is derived from an EMBL/GenBank/DDBJ whole genome shotgun (WGS) entry which is preliminary data.</text>
</comment>
<evidence type="ECO:0000256" key="1">
    <source>
        <dbReference type="ARBA" id="ARBA00010171"/>
    </source>
</evidence>
<evidence type="ECO:0000313" key="8">
    <source>
        <dbReference type="Proteomes" id="UP001633002"/>
    </source>
</evidence>
<keyword evidence="3 4" id="KW-0175">Coiled coil</keyword>
<accession>A0ABD3H7B7</accession>
<dbReference type="Pfam" id="PF02463">
    <property type="entry name" value="SMC_N"/>
    <property type="match status" value="1"/>
</dbReference>
<dbReference type="PANTHER" id="PTHR45916:SF1">
    <property type="entry name" value="STRUCTURAL MAINTENANCE OF CHROMOSOMES PROTEIN 5"/>
    <property type="match status" value="1"/>
</dbReference>
<dbReference type="Proteomes" id="UP001633002">
    <property type="component" value="Unassembled WGS sequence"/>
</dbReference>
<organism evidence="7 8">
    <name type="scientific">Riccia sorocarpa</name>
    <dbReference type="NCBI Taxonomy" id="122646"/>
    <lineage>
        <taxon>Eukaryota</taxon>
        <taxon>Viridiplantae</taxon>
        <taxon>Streptophyta</taxon>
        <taxon>Embryophyta</taxon>
        <taxon>Marchantiophyta</taxon>
        <taxon>Marchantiopsida</taxon>
        <taxon>Marchantiidae</taxon>
        <taxon>Marchantiales</taxon>
        <taxon>Ricciaceae</taxon>
        <taxon>Riccia</taxon>
    </lineage>
</organism>
<evidence type="ECO:0000256" key="3">
    <source>
        <dbReference type="ARBA" id="ARBA00023054"/>
    </source>
</evidence>
<proteinExistence type="inferred from homology"/>
<protein>
    <recommendedName>
        <fullName evidence="2">Structural maintenance of chromosomes protein 5</fullName>
    </recommendedName>
</protein>
<feature type="coiled-coil region" evidence="4">
    <location>
        <begin position="245"/>
        <end position="300"/>
    </location>
</feature>
<feature type="domain" description="RecF/RecN/SMC N-terminal" evidence="6">
    <location>
        <begin position="42"/>
        <end position="149"/>
    </location>
</feature>
<comment type="similarity">
    <text evidence="1">Belongs to the SMC family. SMC5 subfamily.</text>
</comment>